<proteinExistence type="predicted"/>
<evidence type="ECO:0000256" key="8">
    <source>
        <dbReference type="ARBA" id="ARBA00023004"/>
    </source>
</evidence>
<evidence type="ECO:0000259" key="14">
    <source>
        <dbReference type="PROSITE" id="PS51193"/>
    </source>
</evidence>
<keyword evidence="4" id="KW-0227">DNA damage</keyword>
<keyword evidence="11" id="KW-0234">DNA repair</keyword>
<dbReference type="Gene3D" id="1.10.275.30">
    <property type="match status" value="1"/>
</dbReference>
<dbReference type="GO" id="GO:0051539">
    <property type="term" value="F:4 iron, 4 sulfur cluster binding"/>
    <property type="evidence" value="ECO:0007669"/>
    <property type="project" value="UniProtKB-KW"/>
</dbReference>
<dbReference type="InterPro" id="IPR006555">
    <property type="entry name" value="ATP-dep_Helicase_C"/>
</dbReference>
<keyword evidence="10" id="KW-0238">DNA-binding</keyword>
<name>A0A0U3ECK0_9CREN</name>
<evidence type="ECO:0000313" key="15">
    <source>
        <dbReference type="EMBL" id="ALU12179.1"/>
    </source>
</evidence>
<dbReference type="InterPro" id="IPR014001">
    <property type="entry name" value="Helicase_ATP-bd"/>
</dbReference>
<keyword evidence="2" id="KW-0479">Metal-binding</keyword>
<dbReference type="InterPro" id="IPR010614">
    <property type="entry name" value="RAD3-like_helicase_DEAD"/>
</dbReference>
<dbReference type="GO" id="GO:0003678">
    <property type="term" value="F:DNA helicase activity"/>
    <property type="evidence" value="ECO:0007669"/>
    <property type="project" value="InterPro"/>
</dbReference>
<dbReference type="SMART" id="SM00488">
    <property type="entry name" value="DEXDc2"/>
    <property type="match status" value="1"/>
</dbReference>
<dbReference type="GO" id="GO:0003677">
    <property type="term" value="F:DNA binding"/>
    <property type="evidence" value="ECO:0007669"/>
    <property type="project" value="UniProtKB-KW"/>
</dbReference>
<keyword evidence="6" id="KW-0347">Helicase</keyword>
<keyword evidence="8" id="KW-0408">Iron</keyword>
<evidence type="ECO:0000256" key="6">
    <source>
        <dbReference type="ARBA" id="ARBA00022806"/>
    </source>
</evidence>
<dbReference type="SMART" id="SM00491">
    <property type="entry name" value="HELICc2"/>
    <property type="match status" value="1"/>
</dbReference>
<evidence type="ECO:0000313" key="16">
    <source>
        <dbReference type="Proteomes" id="UP000060778"/>
    </source>
</evidence>
<feature type="domain" description="Helicase ATP-binding" evidence="14">
    <location>
        <begin position="1"/>
        <end position="242"/>
    </location>
</feature>
<dbReference type="PROSITE" id="PS51192">
    <property type="entry name" value="HELICASE_ATP_BIND_1"/>
    <property type="match status" value="1"/>
</dbReference>
<keyword evidence="3" id="KW-0547">Nucleotide-binding</keyword>
<evidence type="ECO:0000256" key="7">
    <source>
        <dbReference type="ARBA" id="ARBA00022840"/>
    </source>
</evidence>
<evidence type="ECO:0000256" key="2">
    <source>
        <dbReference type="ARBA" id="ARBA00022723"/>
    </source>
</evidence>
<keyword evidence="5" id="KW-0378">Hydrolase</keyword>
<dbReference type="GO" id="GO:0046872">
    <property type="term" value="F:metal ion binding"/>
    <property type="evidence" value="ECO:0007669"/>
    <property type="project" value="UniProtKB-KW"/>
</dbReference>
<organism evidence="15 16">
    <name type="scientific">Ignicoccus islandicus DSM 13165</name>
    <dbReference type="NCBI Taxonomy" id="940295"/>
    <lineage>
        <taxon>Archaea</taxon>
        <taxon>Thermoproteota</taxon>
        <taxon>Thermoprotei</taxon>
        <taxon>Desulfurococcales</taxon>
        <taxon>Desulfurococcaceae</taxon>
        <taxon>Ignicoccus</taxon>
    </lineage>
</organism>
<evidence type="ECO:0000256" key="3">
    <source>
        <dbReference type="ARBA" id="ARBA00022741"/>
    </source>
</evidence>
<dbReference type="InterPro" id="IPR006554">
    <property type="entry name" value="Helicase-like_DEXD_c2"/>
</dbReference>
<dbReference type="InterPro" id="IPR045028">
    <property type="entry name" value="DinG/Rad3-like"/>
</dbReference>
<dbReference type="GeneID" id="30679640"/>
<keyword evidence="1" id="KW-0004">4Fe-4S</keyword>
<dbReference type="Pfam" id="PF04851">
    <property type="entry name" value="ResIII"/>
    <property type="match status" value="1"/>
</dbReference>
<dbReference type="Proteomes" id="UP000060778">
    <property type="component" value="Chromosome"/>
</dbReference>
<dbReference type="STRING" id="940295.EYM_01120"/>
<gene>
    <name evidence="15" type="ORF">EYM_01120</name>
</gene>
<dbReference type="Pfam" id="PF13307">
    <property type="entry name" value="Helicase_C_2"/>
    <property type="match status" value="1"/>
</dbReference>
<dbReference type="Gene3D" id="3.40.50.300">
    <property type="entry name" value="P-loop containing nucleotide triphosphate hydrolases"/>
    <property type="match status" value="2"/>
</dbReference>
<dbReference type="InterPro" id="IPR027417">
    <property type="entry name" value="P-loop_NTPase"/>
</dbReference>
<evidence type="ECO:0000256" key="1">
    <source>
        <dbReference type="ARBA" id="ARBA00022485"/>
    </source>
</evidence>
<evidence type="ECO:0000256" key="9">
    <source>
        <dbReference type="ARBA" id="ARBA00023014"/>
    </source>
</evidence>
<dbReference type="AlphaFoldDB" id="A0A0U3ECK0"/>
<evidence type="ECO:0000256" key="4">
    <source>
        <dbReference type="ARBA" id="ARBA00022763"/>
    </source>
</evidence>
<evidence type="ECO:0000256" key="10">
    <source>
        <dbReference type="ARBA" id="ARBA00023125"/>
    </source>
</evidence>
<dbReference type="PROSITE" id="PS51193">
    <property type="entry name" value="HELICASE_ATP_BIND_2"/>
    <property type="match status" value="1"/>
</dbReference>
<sequence>MLRPWQETFVKESLREISSKESVVIAIESPTGSGKTLTALKILERSLIEGYAKKGYFLVRTSTQVIPPIRDAEKFELKLQLMPLVGKEKSCPLGSSIVNMCKECPWRDRIAGPPVSWTKVFEWIESTKRSNKCPYMSMRRLIDNYDVVVMPYAYLTPSIANAMKFEVKDSILVFDEAHNVFNFMREEEIEVTSVKKLISKLPNFLRYVHERMGVHIDSESLIEVMKSLKRMLKELEAYQAISGKSVRVREIKDSIGPEISLLRKDLESIVSLLAFNSDPKYDIGEKVLSIIKALELLRERDTMAYYERGVLKIKELRPWISKYVDRVRGIILLSGTMPSKEFLERAIGRVDLYLSLFEMKSELEEYFKLYRPENVEVIIVTDYTSKYKVRYDLSMIKAREMVEEATFRLVDLLNGIGLLVYPSFSMLKAVKSDLLVTSKKTGVPLVFNERGRGSEVLNRAKALGKCVIAAVARDQLTEGIEITENGRSLIKVVSVIGAPYPLPSPFLEDVAKALGDKDGSVLWKLYEEEMLMRVKQAIGRLVRNPEDKGIVILADNRFSNFKNELGKYRKLHEVTASQLLQAVRSETSRRR</sequence>
<dbReference type="EMBL" id="CP006867">
    <property type="protein sequence ID" value="ALU12179.1"/>
    <property type="molecule type" value="Genomic_DNA"/>
</dbReference>
<dbReference type="RefSeq" id="WP_157058704.1">
    <property type="nucleotide sequence ID" value="NZ_CP006867.1"/>
</dbReference>
<dbReference type="InterPro" id="IPR006935">
    <property type="entry name" value="Helicase/UvrB_N"/>
</dbReference>
<evidence type="ECO:0000256" key="11">
    <source>
        <dbReference type="ARBA" id="ARBA00023204"/>
    </source>
</evidence>
<dbReference type="GO" id="GO:0016818">
    <property type="term" value="F:hydrolase activity, acting on acid anhydrides, in phosphorus-containing anhydrides"/>
    <property type="evidence" value="ECO:0007669"/>
    <property type="project" value="InterPro"/>
</dbReference>
<dbReference type="InterPro" id="IPR014013">
    <property type="entry name" value="Helic_SF1/SF2_ATP-bd_DinG/Rad3"/>
</dbReference>
<dbReference type="OrthoDB" id="27512at2157"/>
<keyword evidence="9" id="KW-0411">Iron-sulfur</keyword>
<keyword evidence="16" id="KW-1185">Reference proteome</keyword>
<dbReference type="SUPFAM" id="SSF52540">
    <property type="entry name" value="P-loop containing nucleoside triphosphate hydrolases"/>
    <property type="match status" value="1"/>
</dbReference>
<feature type="domain" description="Helicase ATP-binding" evidence="13">
    <location>
        <begin position="16"/>
        <end position="355"/>
    </location>
</feature>
<dbReference type="PANTHER" id="PTHR11472">
    <property type="entry name" value="DNA REPAIR DEAD HELICASE RAD3/XP-D SUBFAMILY MEMBER"/>
    <property type="match status" value="1"/>
</dbReference>
<dbReference type="GO" id="GO:0006281">
    <property type="term" value="P:DNA repair"/>
    <property type="evidence" value="ECO:0007669"/>
    <property type="project" value="UniProtKB-KW"/>
</dbReference>
<dbReference type="GO" id="GO:0005524">
    <property type="term" value="F:ATP binding"/>
    <property type="evidence" value="ECO:0007669"/>
    <property type="project" value="UniProtKB-KW"/>
</dbReference>
<evidence type="ECO:0000256" key="12">
    <source>
        <dbReference type="ARBA" id="ARBA00023235"/>
    </source>
</evidence>
<protein>
    <submittedName>
        <fullName evidence="15">Uncharacterized protein</fullName>
    </submittedName>
</protein>
<keyword evidence="12" id="KW-0413">Isomerase</keyword>
<dbReference type="PANTHER" id="PTHR11472:SF34">
    <property type="entry name" value="REGULATOR OF TELOMERE ELONGATION HELICASE 1"/>
    <property type="match status" value="1"/>
</dbReference>
<dbReference type="Pfam" id="PF06733">
    <property type="entry name" value="DEAD_2"/>
    <property type="match status" value="1"/>
</dbReference>
<reference evidence="15 16" key="1">
    <citation type="submission" date="2013-11" db="EMBL/GenBank/DDBJ databases">
        <title>Comparative genomics of Ignicoccus.</title>
        <authorList>
            <person name="Podar M."/>
        </authorList>
    </citation>
    <scope>NUCLEOTIDE SEQUENCE [LARGE SCALE GENOMIC DNA]</scope>
    <source>
        <strain evidence="15 16">DSM 13165</strain>
    </source>
</reference>
<accession>A0A0U3ECK0</accession>
<evidence type="ECO:0000259" key="13">
    <source>
        <dbReference type="PROSITE" id="PS51192"/>
    </source>
</evidence>
<dbReference type="KEGG" id="iis:EYM_01120"/>
<keyword evidence="7" id="KW-0067">ATP-binding</keyword>
<evidence type="ECO:0000256" key="5">
    <source>
        <dbReference type="ARBA" id="ARBA00022801"/>
    </source>
</evidence>